<dbReference type="PANTHER" id="PTHR33540">
    <property type="entry name" value="TRNA THREONYLCARBAMOYLADENOSINE BIOSYNTHESIS PROTEIN TSAE"/>
    <property type="match status" value="1"/>
</dbReference>
<evidence type="ECO:0000256" key="4">
    <source>
        <dbReference type="ARBA" id="ARBA00022490"/>
    </source>
</evidence>
<evidence type="ECO:0000256" key="8">
    <source>
        <dbReference type="ARBA" id="ARBA00022840"/>
    </source>
</evidence>
<keyword evidence="12" id="KW-1185">Reference proteome</keyword>
<dbReference type="Proteomes" id="UP000306575">
    <property type="component" value="Unassembled WGS sequence"/>
</dbReference>
<dbReference type="AlphaFoldDB" id="A0A4U7N1T6"/>
<evidence type="ECO:0000256" key="7">
    <source>
        <dbReference type="ARBA" id="ARBA00022741"/>
    </source>
</evidence>
<comment type="subcellular location">
    <subcellularLocation>
        <location evidence="1">Cytoplasm</location>
    </subcellularLocation>
</comment>
<organism evidence="11 12">
    <name type="scientific">Shimia litoralis</name>
    <dbReference type="NCBI Taxonomy" id="420403"/>
    <lineage>
        <taxon>Bacteria</taxon>
        <taxon>Pseudomonadati</taxon>
        <taxon>Pseudomonadota</taxon>
        <taxon>Alphaproteobacteria</taxon>
        <taxon>Rhodobacterales</taxon>
        <taxon>Roseobacteraceae</taxon>
    </lineage>
</organism>
<dbReference type="NCBIfam" id="TIGR00150">
    <property type="entry name" value="T6A_YjeE"/>
    <property type="match status" value="1"/>
</dbReference>
<dbReference type="InterPro" id="IPR003442">
    <property type="entry name" value="T6A_TsaE"/>
</dbReference>
<keyword evidence="8" id="KW-0067">ATP-binding</keyword>
<reference evidence="11 12" key="1">
    <citation type="submission" date="2019-04" db="EMBL/GenBank/DDBJ databases">
        <title>Genome sequence of Pelagicola litoralis CL-ES2.</title>
        <authorList>
            <person name="Cao J."/>
        </authorList>
    </citation>
    <scope>NUCLEOTIDE SEQUENCE [LARGE SCALE GENOMIC DNA]</scope>
    <source>
        <strain evidence="11 12">CL-ES2</strain>
    </source>
</reference>
<evidence type="ECO:0000256" key="3">
    <source>
        <dbReference type="ARBA" id="ARBA00019010"/>
    </source>
</evidence>
<dbReference type="InterPro" id="IPR027417">
    <property type="entry name" value="P-loop_NTPase"/>
</dbReference>
<evidence type="ECO:0000256" key="5">
    <source>
        <dbReference type="ARBA" id="ARBA00022694"/>
    </source>
</evidence>
<evidence type="ECO:0000256" key="6">
    <source>
        <dbReference type="ARBA" id="ARBA00022723"/>
    </source>
</evidence>
<sequence>MSGGTFQIHLTSADATAALATLMAKSLGAGDVLLLAGDIGAGKTHFARALIQSLLQEPEDVPSPTFTLVQTYETNAFDIWHADLYRLTAPDEVVELGLLDAFEDALCLIEWPDRLAELAPENALGLSFELGSSEETRKLTVSWADDRWLPLIESLRNV</sequence>
<dbReference type="SUPFAM" id="SSF52540">
    <property type="entry name" value="P-loop containing nucleoside triphosphate hydrolases"/>
    <property type="match status" value="1"/>
</dbReference>
<dbReference type="PANTHER" id="PTHR33540:SF2">
    <property type="entry name" value="TRNA THREONYLCARBAMOYLADENOSINE BIOSYNTHESIS PROTEIN TSAE"/>
    <property type="match status" value="1"/>
</dbReference>
<comment type="caution">
    <text evidence="11">The sequence shown here is derived from an EMBL/GenBank/DDBJ whole genome shotgun (WGS) entry which is preliminary data.</text>
</comment>
<proteinExistence type="inferred from homology"/>
<protein>
    <recommendedName>
        <fullName evidence="3">tRNA threonylcarbamoyladenosine biosynthesis protein TsaE</fullName>
    </recommendedName>
    <alternativeName>
        <fullName evidence="10">t(6)A37 threonylcarbamoyladenosine biosynthesis protein TsaE</fullName>
    </alternativeName>
</protein>
<name>A0A4U7N1T6_9RHOB</name>
<comment type="similarity">
    <text evidence="2">Belongs to the TsaE family.</text>
</comment>
<evidence type="ECO:0000256" key="2">
    <source>
        <dbReference type="ARBA" id="ARBA00007599"/>
    </source>
</evidence>
<evidence type="ECO:0000313" key="12">
    <source>
        <dbReference type="Proteomes" id="UP000306575"/>
    </source>
</evidence>
<gene>
    <name evidence="11" type="primary">tsaE</name>
    <name evidence="11" type="ORF">FAP39_11350</name>
</gene>
<keyword evidence="11" id="KW-0808">Transferase</keyword>
<evidence type="ECO:0000256" key="10">
    <source>
        <dbReference type="ARBA" id="ARBA00032441"/>
    </source>
</evidence>
<dbReference type="Gene3D" id="3.40.50.300">
    <property type="entry name" value="P-loop containing nucleotide triphosphate hydrolases"/>
    <property type="match status" value="1"/>
</dbReference>
<dbReference type="GO" id="GO:0046872">
    <property type="term" value="F:metal ion binding"/>
    <property type="evidence" value="ECO:0007669"/>
    <property type="project" value="UniProtKB-KW"/>
</dbReference>
<dbReference type="GO" id="GO:0005737">
    <property type="term" value="C:cytoplasm"/>
    <property type="evidence" value="ECO:0007669"/>
    <property type="project" value="UniProtKB-SubCell"/>
</dbReference>
<evidence type="ECO:0000313" key="11">
    <source>
        <dbReference type="EMBL" id="TKZ19337.1"/>
    </source>
</evidence>
<dbReference type="GO" id="GO:0016740">
    <property type="term" value="F:transferase activity"/>
    <property type="evidence" value="ECO:0007669"/>
    <property type="project" value="UniProtKB-KW"/>
</dbReference>
<accession>A0A4U7N1T6</accession>
<keyword evidence="9" id="KW-0460">Magnesium</keyword>
<dbReference type="GO" id="GO:0005524">
    <property type="term" value="F:ATP binding"/>
    <property type="evidence" value="ECO:0007669"/>
    <property type="project" value="UniProtKB-KW"/>
</dbReference>
<keyword evidence="6" id="KW-0479">Metal-binding</keyword>
<dbReference type="OrthoDB" id="9800307at2"/>
<keyword evidence="7" id="KW-0547">Nucleotide-binding</keyword>
<dbReference type="EMBL" id="SULI01000013">
    <property type="protein sequence ID" value="TKZ19337.1"/>
    <property type="molecule type" value="Genomic_DNA"/>
</dbReference>
<keyword evidence="5" id="KW-0819">tRNA processing</keyword>
<keyword evidence="4" id="KW-0963">Cytoplasm</keyword>
<dbReference type="RefSeq" id="WP_138016521.1">
    <property type="nucleotide sequence ID" value="NZ_SULI01000013.1"/>
</dbReference>
<dbReference type="Pfam" id="PF02367">
    <property type="entry name" value="TsaE"/>
    <property type="match status" value="1"/>
</dbReference>
<evidence type="ECO:0000256" key="9">
    <source>
        <dbReference type="ARBA" id="ARBA00022842"/>
    </source>
</evidence>
<evidence type="ECO:0000256" key="1">
    <source>
        <dbReference type="ARBA" id="ARBA00004496"/>
    </source>
</evidence>
<dbReference type="GO" id="GO:0002949">
    <property type="term" value="P:tRNA threonylcarbamoyladenosine modification"/>
    <property type="evidence" value="ECO:0007669"/>
    <property type="project" value="InterPro"/>
</dbReference>